<sequence length="201" mass="22834">MVHPQNIQELVNEVNPDWMGMIFYPPSPRYVGTSGEIASAARSLDKVGVFVNEPLSSVLEKVALFGLKVLQLHGNESVEEVRLLKEKSGLEIFKVFKIGNKIDWELLRPYLPWVDYFLFDTYTEYHGGSGKTFDWSLLKNYPYEKPFILSGGIGIEEVQAILDLKKQMPQLAGLDINSRFEIAPGLKDIPKIKAFKKQLMV</sequence>
<evidence type="ECO:0000256" key="4">
    <source>
        <dbReference type="ARBA" id="ARBA00022272"/>
    </source>
</evidence>
<organism evidence="11 12">
    <name type="scientific">Cecembia lonarensis (strain CCUG 58316 / KCTC 22772 / LW9)</name>
    <dbReference type="NCBI Taxonomy" id="1225176"/>
    <lineage>
        <taxon>Bacteria</taxon>
        <taxon>Pseudomonadati</taxon>
        <taxon>Bacteroidota</taxon>
        <taxon>Cytophagia</taxon>
        <taxon>Cytophagales</taxon>
        <taxon>Cyclobacteriaceae</taxon>
        <taxon>Cecembia</taxon>
    </lineage>
</organism>
<dbReference type="InterPro" id="IPR001240">
    <property type="entry name" value="PRAI_dom"/>
</dbReference>
<dbReference type="GO" id="GO:0000162">
    <property type="term" value="P:L-tryptophan biosynthetic process"/>
    <property type="evidence" value="ECO:0007669"/>
    <property type="project" value="UniProtKB-UniRule"/>
</dbReference>
<evidence type="ECO:0000256" key="7">
    <source>
        <dbReference type="ARBA" id="ARBA00023141"/>
    </source>
</evidence>
<name>K1LE10_CECL9</name>
<accession>K1LE10</accession>
<dbReference type="GO" id="GO:0004640">
    <property type="term" value="F:phosphoribosylanthranilate isomerase activity"/>
    <property type="evidence" value="ECO:0007669"/>
    <property type="project" value="UniProtKB-UniRule"/>
</dbReference>
<dbReference type="SUPFAM" id="SSF51366">
    <property type="entry name" value="Ribulose-phoshate binding barrel"/>
    <property type="match status" value="1"/>
</dbReference>
<keyword evidence="12" id="KW-1185">Reference proteome</keyword>
<dbReference type="PANTHER" id="PTHR42894">
    <property type="entry name" value="N-(5'-PHOSPHORIBOSYL)ANTHRANILATE ISOMERASE"/>
    <property type="match status" value="1"/>
</dbReference>
<dbReference type="EMBL" id="AMGM01000009">
    <property type="protein sequence ID" value="EKB50407.1"/>
    <property type="molecule type" value="Genomic_DNA"/>
</dbReference>
<evidence type="ECO:0000256" key="5">
    <source>
        <dbReference type="ARBA" id="ARBA00022605"/>
    </source>
</evidence>
<evidence type="ECO:0000256" key="9">
    <source>
        <dbReference type="HAMAP-Rule" id="MF_00135"/>
    </source>
</evidence>
<dbReference type="Pfam" id="PF00697">
    <property type="entry name" value="PRAI"/>
    <property type="match status" value="1"/>
</dbReference>
<evidence type="ECO:0000256" key="6">
    <source>
        <dbReference type="ARBA" id="ARBA00022822"/>
    </source>
</evidence>
<evidence type="ECO:0000313" key="12">
    <source>
        <dbReference type="Proteomes" id="UP000004478"/>
    </source>
</evidence>
<evidence type="ECO:0000256" key="2">
    <source>
        <dbReference type="ARBA" id="ARBA00004664"/>
    </source>
</evidence>
<dbReference type="InterPro" id="IPR011060">
    <property type="entry name" value="RibuloseP-bd_barrel"/>
</dbReference>
<dbReference type="PATRIC" id="fig|1225176.3.peg.1021"/>
<keyword evidence="6 9" id="KW-0822">Tryptophan biosynthesis</keyword>
<evidence type="ECO:0000313" key="11">
    <source>
        <dbReference type="EMBL" id="EKB50407.1"/>
    </source>
</evidence>
<comment type="caution">
    <text evidence="11">The sequence shown here is derived from an EMBL/GenBank/DDBJ whole genome shotgun (WGS) entry which is preliminary data.</text>
</comment>
<feature type="domain" description="N-(5'phosphoribosyl) anthranilate isomerase (PRAI)" evidence="10">
    <location>
        <begin position="17"/>
        <end position="197"/>
    </location>
</feature>
<comment type="catalytic activity">
    <reaction evidence="1 9">
        <text>N-(5-phospho-beta-D-ribosyl)anthranilate = 1-(2-carboxyphenylamino)-1-deoxy-D-ribulose 5-phosphate</text>
        <dbReference type="Rhea" id="RHEA:21540"/>
        <dbReference type="ChEBI" id="CHEBI:18277"/>
        <dbReference type="ChEBI" id="CHEBI:58613"/>
        <dbReference type="EC" id="5.3.1.24"/>
    </reaction>
</comment>
<dbReference type="EC" id="5.3.1.24" evidence="3 9"/>
<comment type="pathway">
    <text evidence="2 9">Amino-acid biosynthesis; L-tryptophan biosynthesis; L-tryptophan from chorismate: step 3/5.</text>
</comment>
<dbReference type="Proteomes" id="UP000004478">
    <property type="component" value="Unassembled WGS sequence"/>
</dbReference>
<dbReference type="InterPro" id="IPR044643">
    <property type="entry name" value="TrpF_fam"/>
</dbReference>
<protein>
    <recommendedName>
        <fullName evidence="4 9">N-(5'-phosphoribosyl)anthranilate isomerase</fullName>
        <shortName evidence="9">PRAI</shortName>
        <ecNumber evidence="3 9">5.3.1.24</ecNumber>
    </recommendedName>
</protein>
<proteinExistence type="inferred from homology"/>
<evidence type="ECO:0000256" key="8">
    <source>
        <dbReference type="ARBA" id="ARBA00023235"/>
    </source>
</evidence>
<comment type="similarity">
    <text evidence="9">Belongs to the TrpF family.</text>
</comment>
<evidence type="ECO:0000256" key="3">
    <source>
        <dbReference type="ARBA" id="ARBA00012572"/>
    </source>
</evidence>
<dbReference type="HAMAP" id="MF_00135">
    <property type="entry name" value="PRAI"/>
    <property type="match status" value="1"/>
</dbReference>
<evidence type="ECO:0000256" key="1">
    <source>
        <dbReference type="ARBA" id="ARBA00001164"/>
    </source>
</evidence>
<dbReference type="UniPathway" id="UPA00035">
    <property type="reaction ID" value="UER00042"/>
</dbReference>
<gene>
    <name evidence="9 11" type="primary">trpF</name>
    <name evidence="11" type="ORF">B879_00956</name>
</gene>
<dbReference type="InterPro" id="IPR013785">
    <property type="entry name" value="Aldolase_TIM"/>
</dbReference>
<dbReference type="Gene3D" id="3.20.20.70">
    <property type="entry name" value="Aldolase class I"/>
    <property type="match status" value="1"/>
</dbReference>
<dbReference type="PANTHER" id="PTHR42894:SF1">
    <property type="entry name" value="N-(5'-PHOSPHORIBOSYL)ANTHRANILATE ISOMERASE"/>
    <property type="match status" value="1"/>
</dbReference>
<reference evidence="11 12" key="1">
    <citation type="journal article" date="2012" name="J. Bacteriol.">
        <title>Draft Genome Sequence of Cecembia lonarensis Strain LW9T, Isolated from Lonar Lake, a Haloalkaline Lake in India.</title>
        <authorList>
            <person name="Shivaji S."/>
            <person name="Ara S."/>
            <person name="Singh A."/>
            <person name="Pinnaka A.K."/>
        </authorList>
    </citation>
    <scope>NUCLEOTIDE SEQUENCE [LARGE SCALE GENOMIC DNA]</scope>
    <source>
        <strain evidence="11 12">LW9</strain>
    </source>
</reference>
<dbReference type="AlphaFoldDB" id="K1LE10"/>
<keyword evidence="5 9" id="KW-0028">Amino-acid biosynthesis</keyword>
<evidence type="ECO:0000259" key="10">
    <source>
        <dbReference type="Pfam" id="PF00697"/>
    </source>
</evidence>
<dbReference type="CDD" id="cd00405">
    <property type="entry name" value="PRAI"/>
    <property type="match status" value="1"/>
</dbReference>
<keyword evidence="8 9" id="KW-0413">Isomerase</keyword>
<keyword evidence="7 9" id="KW-0057">Aromatic amino acid biosynthesis</keyword>